<gene>
    <name evidence="2" type="ORF">GCM10011589_07890</name>
</gene>
<keyword evidence="3" id="KW-1185">Reference proteome</keyword>
<comment type="caution">
    <text evidence="2">The sequence shown here is derived from an EMBL/GenBank/DDBJ whole genome shotgun (WGS) entry which is preliminary data.</text>
</comment>
<evidence type="ECO:0000313" key="3">
    <source>
        <dbReference type="Proteomes" id="UP000648663"/>
    </source>
</evidence>
<feature type="region of interest" description="Disordered" evidence="1">
    <location>
        <begin position="78"/>
        <end position="105"/>
    </location>
</feature>
<protein>
    <submittedName>
        <fullName evidence="2">Uncharacterized protein</fullName>
    </submittedName>
</protein>
<name>A0ABQ2FTZ8_9ACTN</name>
<accession>A0ABQ2FTZ8</accession>
<dbReference type="EMBL" id="BMMI01000001">
    <property type="protein sequence ID" value="GGL54259.1"/>
    <property type="molecule type" value="Genomic_DNA"/>
</dbReference>
<evidence type="ECO:0000313" key="2">
    <source>
        <dbReference type="EMBL" id="GGL54259.1"/>
    </source>
</evidence>
<proteinExistence type="predicted"/>
<reference evidence="3" key="1">
    <citation type="journal article" date="2019" name="Int. J. Syst. Evol. Microbiol.">
        <title>The Global Catalogue of Microorganisms (GCM) 10K type strain sequencing project: providing services to taxonomists for standard genome sequencing and annotation.</title>
        <authorList>
            <consortium name="The Broad Institute Genomics Platform"/>
            <consortium name="The Broad Institute Genome Sequencing Center for Infectious Disease"/>
            <person name="Wu L."/>
            <person name="Ma J."/>
        </authorList>
    </citation>
    <scope>NUCLEOTIDE SEQUENCE [LARGE SCALE GENOMIC DNA]</scope>
    <source>
        <strain evidence="3">CGMCC 4.5581</strain>
    </source>
</reference>
<dbReference type="Proteomes" id="UP000648663">
    <property type="component" value="Unassembled WGS sequence"/>
</dbReference>
<organism evidence="2 3">
    <name type="scientific">Modestobacter marinus</name>
    <dbReference type="NCBI Taxonomy" id="477641"/>
    <lineage>
        <taxon>Bacteria</taxon>
        <taxon>Bacillati</taxon>
        <taxon>Actinomycetota</taxon>
        <taxon>Actinomycetes</taxon>
        <taxon>Geodermatophilales</taxon>
        <taxon>Geodermatophilaceae</taxon>
        <taxon>Modestobacter</taxon>
    </lineage>
</organism>
<sequence>MTRDKAKTSHHRDNDAPPVYLRRKEAAAFIGLAVGTLSNLASAGRGPSYHVPPGTRTPLYALHDLVAFVSAGRIECSGTAWRPRSPRPSGRHSAPTDGWPSTGPS</sequence>
<evidence type="ECO:0000256" key="1">
    <source>
        <dbReference type="SAM" id="MobiDB-lite"/>
    </source>
</evidence>